<evidence type="ECO:0000313" key="16">
    <source>
        <dbReference type="Ensembl" id="ENSMODP00000041656.1"/>
    </source>
</evidence>
<keyword evidence="13" id="KW-0539">Nucleus</keyword>
<reference evidence="16 17" key="1">
    <citation type="journal article" date="2007" name="Nature">
        <title>Genome of the marsupial Monodelphis domestica reveals innovation in non-coding sequences.</title>
        <authorList>
            <person name="Mikkelsen T.S."/>
            <person name="Wakefield M.J."/>
            <person name="Aken B."/>
            <person name="Amemiya C.T."/>
            <person name="Chang J.L."/>
            <person name="Duke S."/>
            <person name="Garber M."/>
            <person name="Gentles A.J."/>
            <person name="Goodstadt L."/>
            <person name="Heger A."/>
            <person name="Jurka J."/>
            <person name="Kamal M."/>
            <person name="Mauceli E."/>
            <person name="Searle S.M."/>
            <person name="Sharpe T."/>
            <person name="Baker M.L."/>
            <person name="Batzer M.A."/>
            <person name="Benos P.V."/>
            <person name="Belov K."/>
            <person name="Clamp M."/>
            <person name="Cook A."/>
            <person name="Cuff J."/>
            <person name="Das R."/>
            <person name="Davidow L."/>
            <person name="Deakin J.E."/>
            <person name="Fazzari M.J."/>
            <person name="Glass J.L."/>
            <person name="Grabherr M."/>
            <person name="Greally J.M."/>
            <person name="Gu W."/>
            <person name="Hore T.A."/>
            <person name="Huttley G.A."/>
            <person name="Kleber M."/>
            <person name="Jirtle R.L."/>
            <person name="Koina E."/>
            <person name="Lee J.T."/>
            <person name="Mahony S."/>
            <person name="Marra M.A."/>
            <person name="Miller R.D."/>
            <person name="Nicholls R.D."/>
            <person name="Oda M."/>
            <person name="Papenfuss A.T."/>
            <person name="Parra Z.E."/>
            <person name="Pollock D.D."/>
            <person name="Ray D.A."/>
            <person name="Schein J.E."/>
            <person name="Speed T.P."/>
            <person name="Thompson K."/>
            <person name="VandeBerg J.L."/>
            <person name="Wade C.M."/>
            <person name="Walker J.A."/>
            <person name="Waters P.D."/>
            <person name="Webber C."/>
            <person name="Weidman J.R."/>
            <person name="Xie X."/>
            <person name="Zody M.C."/>
            <person name="Baldwin J."/>
            <person name="Abdouelleil A."/>
            <person name="Abdulkadir J."/>
            <person name="Abebe A."/>
            <person name="Abera B."/>
            <person name="Abreu J."/>
            <person name="Acer S.C."/>
            <person name="Aftuck L."/>
            <person name="Alexander A."/>
            <person name="An P."/>
            <person name="Anderson E."/>
            <person name="Anderson S."/>
            <person name="Arachi H."/>
            <person name="Azer M."/>
            <person name="Bachantsang P."/>
            <person name="Barry A."/>
            <person name="Bayul T."/>
            <person name="Berlin A."/>
            <person name="Bessette D."/>
            <person name="Bloom T."/>
            <person name="Bloom T."/>
            <person name="Boguslavskiy L."/>
            <person name="Bonnet C."/>
            <person name="Boukhgalter B."/>
            <person name="Bourzgui I."/>
            <person name="Brown A."/>
            <person name="Cahill P."/>
            <person name="Channer S."/>
            <person name="Cheshatsang Y."/>
            <person name="Chuda L."/>
            <person name="Citroen M."/>
            <person name="Collymore A."/>
            <person name="Cooke P."/>
            <person name="Costello M."/>
            <person name="D'Aco K."/>
            <person name="Daza R."/>
            <person name="De Haan G."/>
            <person name="DeGray S."/>
            <person name="DeMaso C."/>
            <person name="Dhargay N."/>
            <person name="Dooley K."/>
            <person name="Dooley E."/>
            <person name="Doricent M."/>
            <person name="Dorje P."/>
            <person name="Dorjee K."/>
            <person name="Dupes A."/>
            <person name="Elong R."/>
            <person name="Falk J."/>
            <person name="Farina A."/>
            <person name="Faro S."/>
            <person name="Ferguson D."/>
            <person name="Fisher S."/>
            <person name="Foley C.D."/>
            <person name="Franke A."/>
            <person name="Friedrich D."/>
            <person name="Gadbois L."/>
            <person name="Gearin G."/>
            <person name="Gearin C.R."/>
            <person name="Giannoukos G."/>
            <person name="Goode T."/>
            <person name="Graham J."/>
            <person name="Grandbois E."/>
            <person name="Grewal S."/>
            <person name="Gyaltsen K."/>
            <person name="Hafez N."/>
            <person name="Hagos B."/>
            <person name="Hall J."/>
            <person name="Henson C."/>
            <person name="Hollinger A."/>
            <person name="Honan T."/>
            <person name="Huard M.D."/>
            <person name="Hughes L."/>
            <person name="Hurhula B."/>
            <person name="Husby M.E."/>
            <person name="Kamat A."/>
            <person name="Kanga B."/>
            <person name="Kashin S."/>
            <person name="Khazanovich D."/>
            <person name="Kisner P."/>
            <person name="Lance K."/>
            <person name="Lara M."/>
            <person name="Lee W."/>
            <person name="Lennon N."/>
            <person name="Letendre F."/>
            <person name="LeVine R."/>
            <person name="Lipovsky A."/>
            <person name="Liu X."/>
            <person name="Liu J."/>
            <person name="Liu S."/>
            <person name="Lokyitsang T."/>
            <person name="Lokyitsang Y."/>
            <person name="Lubonja R."/>
            <person name="Lui A."/>
            <person name="MacDonald P."/>
            <person name="Magnisalis V."/>
            <person name="Maru K."/>
            <person name="Matthews C."/>
            <person name="McCusker W."/>
            <person name="McDonough S."/>
            <person name="Mehta T."/>
            <person name="Meldrim J."/>
            <person name="Meneus L."/>
            <person name="Mihai O."/>
            <person name="Mihalev A."/>
            <person name="Mihova T."/>
            <person name="Mittelman R."/>
            <person name="Mlenga V."/>
            <person name="Montmayeur A."/>
            <person name="Mulrain L."/>
            <person name="Navidi A."/>
            <person name="Naylor J."/>
            <person name="Negash T."/>
            <person name="Nguyen T."/>
            <person name="Nguyen N."/>
            <person name="Nicol R."/>
            <person name="Norbu C."/>
            <person name="Norbu N."/>
            <person name="Novod N."/>
            <person name="O'Neill B."/>
            <person name="Osman S."/>
            <person name="Markiewicz E."/>
            <person name="Oyono O.L."/>
            <person name="Patti C."/>
            <person name="Phunkhang P."/>
            <person name="Pierre F."/>
            <person name="Priest M."/>
            <person name="Raghuraman S."/>
            <person name="Rege F."/>
            <person name="Reyes R."/>
            <person name="Rise C."/>
            <person name="Rogov P."/>
            <person name="Ross K."/>
            <person name="Ryan E."/>
            <person name="Settipalli S."/>
            <person name="Shea T."/>
            <person name="Sherpa N."/>
            <person name="Shi L."/>
            <person name="Shih D."/>
            <person name="Sparrow T."/>
            <person name="Spaulding J."/>
            <person name="Stalker J."/>
            <person name="Stange-Thomann N."/>
            <person name="Stavropoulos S."/>
            <person name="Stone C."/>
            <person name="Strader C."/>
            <person name="Tesfaye S."/>
            <person name="Thomson T."/>
            <person name="Thoulutsang Y."/>
            <person name="Thoulutsang D."/>
            <person name="Topham K."/>
            <person name="Topping I."/>
            <person name="Tsamla T."/>
            <person name="Vassiliev H."/>
            <person name="Vo A."/>
            <person name="Wangchuk T."/>
            <person name="Wangdi T."/>
            <person name="Weiand M."/>
            <person name="Wilkinson J."/>
            <person name="Wilson A."/>
            <person name="Yadav S."/>
            <person name="Young G."/>
            <person name="Yu Q."/>
            <person name="Zembek L."/>
            <person name="Zhong D."/>
            <person name="Zimmer A."/>
            <person name="Zwirko Z."/>
            <person name="Jaffe D.B."/>
            <person name="Alvarez P."/>
            <person name="Brockman W."/>
            <person name="Butler J."/>
            <person name="Chin C."/>
            <person name="Gnerre S."/>
            <person name="MacCallum I."/>
            <person name="Graves J.A."/>
            <person name="Ponting C.P."/>
            <person name="Breen M."/>
            <person name="Samollow P.B."/>
            <person name="Lander E.S."/>
            <person name="Lindblad-Toh K."/>
        </authorList>
    </citation>
    <scope>NUCLEOTIDE SEQUENCE [LARGE SCALE GENOMIC DNA]</scope>
</reference>
<reference evidence="16" key="2">
    <citation type="submission" date="2025-08" db="UniProtKB">
        <authorList>
            <consortium name="Ensembl"/>
        </authorList>
    </citation>
    <scope>IDENTIFICATION</scope>
</reference>
<keyword evidence="8" id="KW-0963">Cytoplasm</keyword>
<evidence type="ECO:0000256" key="9">
    <source>
        <dbReference type="ARBA" id="ARBA00022525"/>
    </source>
</evidence>
<keyword evidence="10" id="KW-0091">Biomineralization</keyword>
<keyword evidence="12" id="KW-0325">Glycoprotein</keyword>
<evidence type="ECO:0000256" key="2">
    <source>
        <dbReference type="ARBA" id="ARBA00004123"/>
    </source>
</evidence>
<keyword evidence="11 15" id="KW-0732">Signal</keyword>
<keyword evidence="9" id="KW-0964">Secreted</keyword>
<dbReference type="GO" id="GO:0005737">
    <property type="term" value="C:cytoplasm"/>
    <property type="evidence" value="ECO:0000318"/>
    <property type="project" value="GO_Central"/>
</dbReference>
<evidence type="ECO:0000256" key="8">
    <source>
        <dbReference type="ARBA" id="ARBA00022490"/>
    </source>
</evidence>
<evidence type="ECO:0000256" key="7">
    <source>
        <dbReference type="ARBA" id="ARBA00017762"/>
    </source>
</evidence>
<feature type="chain" id="PRO_5023895995" description="Odontogenic ameloblast-associated protein" evidence="15">
    <location>
        <begin position="16"/>
        <end position="270"/>
    </location>
</feature>
<feature type="signal peptide" evidence="15">
    <location>
        <begin position="1"/>
        <end position="15"/>
    </location>
</feature>
<dbReference type="InterPro" id="IPR026802">
    <property type="entry name" value="Odam"/>
</dbReference>
<dbReference type="GeneTree" id="ENSGT00390000011100"/>
<comment type="function">
    <text evidence="1">Tooth-associated epithelia protein that probably plays a role in odontogenesis, the complex process that results in the initiation and generation of the tooth. May be incorporated in the enamel matrix at the end of mineralization process. Involved in the induction of RHOA activity via interaction with ARHGEF and expression of downstream factors such as ROCK. Plays a role in attachment of the junctional epithelium to the tooth surface.</text>
</comment>
<dbReference type="GO" id="GO:0031214">
    <property type="term" value="P:biomineral tissue development"/>
    <property type="evidence" value="ECO:0007669"/>
    <property type="project" value="UniProtKB-KW"/>
</dbReference>
<dbReference type="GO" id="GO:0005634">
    <property type="term" value="C:nucleus"/>
    <property type="evidence" value="ECO:0000318"/>
    <property type="project" value="GO_Central"/>
</dbReference>
<dbReference type="Proteomes" id="UP000002280">
    <property type="component" value="Chromosome 5"/>
</dbReference>
<dbReference type="PANTHER" id="PTHR16237:SF3">
    <property type="entry name" value="ODONTOGENIC AMELOBLAST-ASSOCIATED PROTEIN"/>
    <property type="match status" value="1"/>
</dbReference>
<evidence type="ECO:0000256" key="6">
    <source>
        <dbReference type="ARBA" id="ARBA00011457"/>
    </source>
</evidence>
<accession>A0A5F8G2I4</accession>
<evidence type="ECO:0000256" key="15">
    <source>
        <dbReference type="SAM" id="SignalP"/>
    </source>
</evidence>
<evidence type="ECO:0000256" key="5">
    <source>
        <dbReference type="ARBA" id="ARBA00009134"/>
    </source>
</evidence>
<organism evidence="16 17">
    <name type="scientific">Monodelphis domestica</name>
    <name type="common">Gray short-tailed opossum</name>
    <dbReference type="NCBI Taxonomy" id="13616"/>
    <lineage>
        <taxon>Eukaryota</taxon>
        <taxon>Metazoa</taxon>
        <taxon>Chordata</taxon>
        <taxon>Craniata</taxon>
        <taxon>Vertebrata</taxon>
        <taxon>Euteleostomi</taxon>
        <taxon>Mammalia</taxon>
        <taxon>Metatheria</taxon>
        <taxon>Didelphimorphia</taxon>
        <taxon>Didelphidae</taxon>
        <taxon>Monodelphis</taxon>
    </lineage>
</organism>
<dbReference type="InParanoid" id="A0A5F8G2I4"/>
<comment type="similarity">
    <text evidence="5">Belongs to the ODAM family.</text>
</comment>
<name>A0A5F8G2I4_MONDO</name>
<dbReference type="Bgee" id="ENSMODG00000028253">
    <property type="expression patterns" value="Expressed in extraembryonic membrane and 16 other cell types or tissues"/>
</dbReference>
<dbReference type="Pfam" id="PF15424">
    <property type="entry name" value="ODAM"/>
    <property type="match status" value="2"/>
</dbReference>
<dbReference type="GO" id="GO:0005576">
    <property type="term" value="C:extracellular region"/>
    <property type="evidence" value="ECO:0007669"/>
    <property type="project" value="UniProtKB-SubCell"/>
</dbReference>
<evidence type="ECO:0000256" key="4">
    <source>
        <dbReference type="ARBA" id="ARBA00004613"/>
    </source>
</evidence>
<dbReference type="FunCoup" id="A0A5F8G2I4">
    <property type="interactions" value="4"/>
</dbReference>
<dbReference type="AlphaFoldDB" id="A0A5F8G2I4"/>
<protein>
    <recommendedName>
        <fullName evidence="7">Odontogenic ameloblast-associated protein</fullName>
    </recommendedName>
    <alternativeName>
        <fullName evidence="14">Apin</fullName>
    </alternativeName>
</protein>
<dbReference type="PANTHER" id="PTHR16237">
    <property type="entry name" value="ODONTOGENIC AMELOBLAST-ASSOCIATED PROTEIN"/>
    <property type="match status" value="1"/>
</dbReference>
<sequence>MRAAILLGFLGVALAAPLLPQPLLSASNSRELLMGLGNARLRGLPPGLQASANPLIFPLPGALHHGPRPLGLSWPSLGHFGGLVPNEVPLPGQARLAQRSQAVQQEAPRLQMLQQNQQDPYQIIPCFFSFGVPQVWGQMVPYYPVCVYGAQDPPLQLSALAGPPQPPEQVPSYPELGCLTQQAQPPIENVLPYTQREMVNLGYPYAGIFMPSYPLKHQTANILASPTDNVVPLELLEEEVKELKVFLMSEIKFLLLLLKRKGSGTYGWWS</sequence>
<reference evidence="16" key="3">
    <citation type="submission" date="2025-09" db="UniProtKB">
        <authorList>
            <consortium name="Ensembl"/>
        </authorList>
    </citation>
    <scope>IDENTIFICATION</scope>
</reference>
<evidence type="ECO:0000256" key="10">
    <source>
        <dbReference type="ARBA" id="ARBA00022591"/>
    </source>
</evidence>
<dbReference type="GO" id="GO:0042475">
    <property type="term" value="P:odontogenesis of dentin-containing tooth"/>
    <property type="evidence" value="ECO:0000318"/>
    <property type="project" value="GO_Central"/>
</dbReference>
<comment type="subcellular location">
    <subcellularLocation>
        <location evidence="3">Cytoplasm</location>
    </subcellularLocation>
    <subcellularLocation>
        <location evidence="2">Nucleus</location>
    </subcellularLocation>
    <subcellularLocation>
        <location evidence="4">Secreted</location>
    </subcellularLocation>
</comment>
<evidence type="ECO:0000256" key="3">
    <source>
        <dbReference type="ARBA" id="ARBA00004496"/>
    </source>
</evidence>
<dbReference type="Ensembl" id="ENSMODT00000081417.1">
    <property type="protein sequence ID" value="ENSMODP00000041656.1"/>
    <property type="gene ID" value="ENSMODG00000028253.2"/>
</dbReference>
<keyword evidence="17" id="KW-1185">Reference proteome</keyword>
<comment type="subunit">
    <text evidence="6">Interacts (via C-terminus) with ARHGEF5.</text>
</comment>
<evidence type="ECO:0000256" key="13">
    <source>
        <dbReference type="ARBA" id="ARBA00023242"/>
    </source>
</evidence>
<dbReference type="OMA" id="PNHVMPY"/>
<dbReference type="STRING" id="13616.ENSMODP00000041656"/>
<evidence type="ECO:0000256" key="1">
    <source>
        <dbReference type="ARBA" id="ARBA00002615"/>
    </source>
</evidence>
<evidence type="ECO:0000256" key="14">
    <source>
        <dbReference type="ARBA" id="ARBA00030324"/>
    </source>
</evidence>
<proteinExistence type="inferred from homology"/>
<evidence type="ECO:0000256" key="11">
    <source>
        <dbReference type="ARBA" id="ARBA00022729"/>
    </source>
</evidence>
<evidence type="ECO:0000313" key="17">
    <source>
        <dbReference type="Proteomes" id="UP000002280"/>
    </source>
</evidence>
<evidence type="ECO:0000256" key="12">
    <source>
        <dbReference type="ARBA" id="ARBA00023180"/>
    </source>
</evidence>